<protein>
    <submittedName>
        <fullName evidence="1">12324_t:CDS:1</fullName>
    </submittedName>
</protein>
<proteinExistence type="predicted"/>
<dbReference type="AlphaFoldDB" id="A0A9N9H7J1"/>
<sequence length="404" mass="46714">MSNTIRQEQRDANAARIIRKRAAETNEQINHSNLNLSTIQALKNMLDEVNLYIINLQHISYLPAENSKNLSMLIYTNIPRLDQRTHNAPSLSEVAAIWVDNDFSRCYNPLAYLLLFPNGEQGWAPYQILYRDILLINELIDIDEAPEAVWRILGFNMNRINPAITCLQVHLCDQQRINFNKDNDLEEVIEADQNRYMKTVNDYNLPELSQINTAELPRTILEELSYHITQEDLDKANTLNKAQCAVFDKVLDLINKDKRVFHLDANMQVSPANDKKRTFVEYLLRIGNGTEPTIDNDLIRLPDEMTVRPQNQEDSIDPLINIIYSNLTENFLNTTFITERAILTSLNSDVDEINEKIMAKYPGEQHTYYSFDSVPENNLNLFPIEYLNSLISQGLSSHEFILKH</sequence>
<evidence type="ECO:0000313" key="1">
    <source>
        <dbReference type="EMBL" id="CAG8664796.1"/>
    </source>
</evidence>
<comment type="caution">
    <text evidence="1">The sequence shown here is derived from an EMBL/GenBank/DDBJ whole genome shotgun (WGS) entry which is preliminary data.</text>
</comment>
<evidence type="ECO:0000313" key="2">
    <source>
        <dbReference type="Proteomes" id="UP000789759"/>
    </source>
</evidence>
<dbReference type="EMBL" id="CAJVQA010007972">
    <property type="protein sequence ID" value="CAG8664796.1"/>
    <property type="molecule type" value="Genomic_DNA"/>
</dbReference>
<dbReference type="PANTHER" id="PTHR10492:SF57">
    <property type="entry name" value="ATP-DEPENDENT DNA HELICASE"/>
    <property type="match status" value="1"/>
</dbReference>
<name>A0A9N9H7J1_9GLOM</name>
<accession>A0A9N9H7J1</accession>
<keyword evidence="2" id="KW-1185">Reference proteome</keyword>
<organism evidence="1 2">
    <name type="scientific">Cetraspora pellucida</name>
    <dbReference type="NCBI Taxonomy" id="1433469"/>
    <lineage>
        <taxon>Eukaryota</taxon>
        <taxon>Fungi</taxon>
        <taxon>Fungi incertae sedis</taxon>
        <taxon>Mucoromycota</taxon>
        <taxon>Glomeromycotina</taxon>
        <taxon>Glomeromycetes</taxon>
        <taxon>Diversisporales</taxon>
        <taxon>Gigasporaceae</taxon>
        <taxon>Cetraspora</taxon>
    </lineage>
</organism>
<dbReference type="Proteomes" id="UP000789759">
    <property type="component" value="Unassembled WGS sequence"/>
</dbReference>
<gene>
    <name evidence="1" type="ORF">CPELLU_LOCUS9977</name>
</gene>
<dbReference type="PANTHER" id="PTHR10492">
    <property type="match status" value="1"/>
</dbReference>
<reference evidence="1" key="1">
    <citation type="submission" date="2021-06" db="EMBL/GenBank/DDBJ databases">
        <authorList>
            <person name="Kallberg Y."/>
            <person name="Tangrot J."/>
            <person name="Rosling A."/>
        </authorList>
    </citation>
    <scope>NUCLEOTIDE SEQUENCE</scope>
    <source>
        <strain evidence="1">FL966</strain>
    </source>
</reference>
<dbReference type="OrthoDB" id="3691720at2759"/>